<feature type="signal peptide" evidence="1">
    <location>
        <begin position="1"/>
        <end position="27"/>
    </location>
</feature>
<dbReference type="STRING" id="1817760.A2151_03415"/>
<feature type="domain" description="NodB homology" evidence="2">
    <location>
        <begin position="77"/>
        <end position="261"/>
    </location>
</feature>
<dbReference type="Pfam" id="PF01522">
    <property type="entry name" value="Polysacc_deac_1"/>
    <property type="match status" value="1"/>
</dbReference>
<dbReference type="EMBL" id="MFSU01000054">
    <property type="protein sequence ID" value="OGI47499.1"/>
    <property type="molecule type" value="Genomic_DNA"/>
</dbReference>
<evidence type="ECO:0000313" key="3">
    <source>
        <dbReference type="EMBL" id="OGI47499.1"/>
    </source>
</evidence>
<dbReference type="AlphaFoldDB" id="A0A1F6TR07"/>
<gene>
    <name evidence="3" type="ORF">A2151_03415</name>
</gene>
<dbReference type="PROSITE" id="PS51677">
    <property type="entry name" value="NODB"/>
    <property type="match status" value="1"/>
</dbReference>
<dbReference type="GO" id="GO:0016810">
    <property type="term" value="F:hydrolase activity, acting on carbon-nitrogen (but not peptide) bonds"/>
    <property type="evidence" value="ECO:0007669"/>
    <property type="project" value="InterPro"/>
</dbReference>
<evidence type="ECO:0000256" key="1">
    <source>
        <dbReference type="SAM" id="SignalP"/>
    </source>
</evidence>
<comment type="caution">
    <text evidence="3">The sequence shown here is derived from an EMBL/GenBank/DDBJ whole genome shotgun (WGS) entry which is preliminary data.</text>
</comment>
<sequence>MPPAAVKCPRRFRGVRCALLLLPLALAAGCVTDAEPESDSGPEVILPYAPPGMKVTAAPFLDPVAPVVIARGPRRPKRIALTFDACSTERPSRYDERIVKVLTEMNVPATLFLGGKWMEEHPEQTRYLASLPQLELGNHSFLHPHMPRVSDERLRQELVWTQDVLYTITGRHATLFRAPYGEIDERTVRLAAETGLTTVQFDLAAGDSDPRASKAKLVEYVTTMAKPGSIVVMHINRRGWHTAAALPEIVAKLRRRGFEFVTVGELLAGEPSRVAARRDETKARP</sequence>
<feature type="chain" id="PRO_5009526794" description="NodB homology domain-containing protein" evidence="1">
    <location>
        <begin position="28"/>
        <end position="285"/>
    </location>
</feature>
<accession>A0A1F6TR07</accession>
<dbReference type="SUPFAM" id="SSF88713">
    <property type="entry name" value="Glycoside hydrolase/deacetylase"/>
    <property type="match status" value="1"/>
</dbReference>
<dbReference type="PANTHER" id="PTHR10587">
    <property type="entry name" value="GLYCOSYL TRANSFERASE-RELATED"/>
    <property type="match status" value="1"/>
</dbReference>
<evidence type="ECO:0000259" key="2">
    <source>
        <dbReference type="PROSITE" id="PS51677"/>
    </source>
</evidence>
<dbReference type="InterPro" id="IPR002509">
    <property type="entry name" value="NODB_dom"/>
</dbReference>
<dbReference type="InterPro" id="IPR050248">
    <property type="entry name" value="Polysacc_deacetylase_ArnD"/>
</dbReference>
<dbReference type="Gene3D" id="3.20.20.370">
    <property type="entry name" value="Glycoside hydrolase/deacetylase"/>
    <property type="match status" value="1"/>
</dbReference>
<organism evidence="3 4">
    <name type="scientific">Candidatus Muproteobacteria bacterium RBG_16_65_34</name>
    <dbReference type="NCBI Taxonomy" id="1817760"/>
    <lineage>
        <taxon>Bacteria</taxon>
        <taxon>Pseudomonadati</taxon>
        <taxon>Pseudomonadota</taxon>
        <taxon>Candidatus Muproteobacteria</taxon>
    </lineage>
</organism>
<evidence type="ECO:0000313" key="4">
    <source>
        <dbReference type="Proteomes" id="UP000178885"/>
    </source>
</evidence>
<proteinExistence type="predicted"/>
<reference evidence="3 4" key="1">
    <citation type="journal article" date="2016" name="Nat. Commun.">
        <title>Thousands of microbial genomes shed light on interconnected biogeochemical processes in an aquifer system.</title>
        <authorList>
            <person name="Anantharaman K."/>
            <person name="Brown C.T."/>
            <person name="Hug L.A."/>
            <person name="Sharon I."/>
            <person name="Castelle C.J."/>
            <person name="Probst A.J."/>
            <person name="Thomas B.C."/>
            <person name="Singh A."/>
            <person name="Wilkins M.J."/>
            <person name="Karaoz U."/>
            <person name="Brodie E.L."/>
            <person name="Williams K.H."/>
            <person name="Hubbard S.S."/>
            <person name="Banfield J.F."/>
        </authorList>
    </citation>
    <scope>NUCLEOTIDE SEQUENCE [LARGE SCALE GENOMIC DNA]</scope>
</reference>
<name>A0A1F6TR07_9PROT</name>
<dbReference type="PROSITE" id="PS51257">
    <property type="entry name" value="PROKAR_LIPOPROTEIN"/>
    <property type="match status" value="1"/>
</dbReference>
<dbReference type="Proteomes" id="UP000178885">
    <property type="component" value="Unassembled WGS sequence"/>
</dbReference>
<dbReference type="PANTHER" id="PTHR10587:SF134">
    <property type="entry name" value="SECRETED PROTEIN"/>
    <property type="match status" value="1"/>
</dbReference>
<dbReference type="InterPro" id="IPR011330">
    <property type="entry name" value="Glyco_hydro/deAcase_b/a-brl"/>
</dbReference>
<dbReference type="GO" id="GO:0005975">
    <property type="term" value="P:carbohydrate metabolic process"/>
    <property type="evidence" value="ECO:0007669"/>
    <property type="project" value="InterPro"/>
</dbReference>
<keyword evidence="1" id="KW-0732">Signal</keyword>
<protein>
    <recommendedName>
        <fullName evidence="2">NodB homology domain-containing protein</fullName>
    </recommendedName>
</protein>